<name>A0A2A6BML0_PRIPA</name>
<organism evidence="1 2">
    <name type="scientific">Pristionchus pacificus</name>
    <name type="common">Parasitic nematode worm</name>
    <dbReference type="NCBI Taxonomy" id="54126"/>
    <lineage>
        <taxon>Eukaryota</taxon>
        <taxon>Metazoa</taxon>
        <taxon>Ecdysozoa</taxon>
        <taxon>Nematoda</taxon>
        <taxon>Chromadorea</taxon>
        <taxon>Rhabditida</taxon>
        <taxon>Rhabditina</taxon>
        <taxon>Diplogasteromorpha</taxon>
        <taxon>Diplogasteroidea</taxon>
        <taxon>Neodiplogasteridae</taxon>
        <taxon>Pristionchus</taxon>
    </lineage>
</organism>
<dbReference type="EnsemblMetazoa" id="PPA26111.1">
    <property type="protein sequence ID" value="PPA26111.1"/>
    <property type="gene ID" value="WBGene00115665"/>
</dbReference>
<evidence type="ECO:0000313" key="1">
    <source>
        <dbReference type="EnsemblMetazoa" id="PPA26111.1"/>
    </source>
</evidence>
<evidence type="ECO:0000313" key="2">
    <source>
        <dbReference type="Proteomes" id="UP000005239"/>
    </source>
</evidence>
<reference evidence="2" key="1">
    <citation type="journal article" date="2008" name="Nat. Genet.">
        <title>The Pristionchus pacificus genome provides a unique perspective on nematode lifestyle and parasitism.</title>
        <authorList>
            <person name="Dieterich C."/>
            <person name="Clifton S.W."/>
            <person name="Schuster L.N."/>
            <person name="Chinwalla A."/>
            <person name="Delehaunty K."/>
            <person name="Dinkelacker I."/>
            <person name="Fulton L."/>
            <person name="Fulton R."/>
            <person name="Godfrey J."/>
            <person name="Minx P."/>
            <person name="Mitreva M."/>
            <person name="Roeseler W."/>
            <person name="Tian H."/>
            <person name="Witte H."/>
            <person name="Yang S.P."/>
            <person name="Wilson R.K."/>
            <person name="Sommer R.J."/>
        </authorList>
    </citation>
    <scope>NUCLEOTIDE SEQUENCE [LARGE SCALE GENOMIC DNA]</scope>
    <source>
        <strain evidence="2">PS312</strain>
    </source>
</reference>
<sequence length="163" mass="19428">MQKTTPWIQEIINCIESNIDSPQSRKWNRKYTLKDGLLYLKEKGKWTNPLKVVLPDDNPLLDKLVHQFHDSPHLAGHAGVEKTLQLLAERAHWKNMRETVQQIEGKKREEDMKEVWDKAKDAIEMNNEKSKKKFERSRRVKKREIKKVYSQYSMHRQLSHLQG</sequence>
<accession>A0A2A6BML0</accession>
<dbReference type="OrthoDB" id="5832112at2759"/>
<protein>
    <submittedName>
        <fullName evidence="1">Integrase_H2C2 domain-containing protein</fullName>
    </submittedName>
</protein>
<dbReference type="Pfam" id="PF17921">
    <property type="entry name" value="Integrase_H2C2"/>
    <property type="match status" value="1"/>
</dbReference>
<reference evidence="1" key="2">
    <citation type="submission" date="2022-06" db="UniProtKB">
        <authorList>
            <consortium name="EnsemblMetazoa"/>
        </authorList>
    </citation>
    <scope>IDENTIFICATION</scope>
    <source>
        <strain evidence="1">PS312</strain>
    </source>
</reference>
<dbReference type="Proteomes" id="UP000005239">
    <property type="component" value="Unassembled WGS sequence"/>
</dbReference>
<accession>A0A8R1UHW2</accession>
<dbReference type="Gene3D" id="1.10.340.70">
    <property type="match status" value="1"/>
</dbReference>
<proteinExistence type="predicted"/>
<keyword evidence="2" id="KW-1185">Reference proteome</keyword>
<gene>
    <name evidence="1" type="primary">WBGene00115665</name>
</gene>
<dbReference type="AlphaFoldDB" id="A0A2A6BML0"/>
<dbReference type="InterPro" id="IPR041588">
    <property type="entry name" value="Integrase_H2C2"/>
</dbReference>